<evidence type="ECO:0000313" key="1">
    <source>
        <dbReference type="EMBL" id="MDR6433929.1"/>
    </source>
</evidence>
<evidence type="ECO:0000313" key="2">
    <source>
        <dbReference type="Proteomes" id="UP001184614"/>
    </source>
</evidence>
<protein>
    <submittedName>
        <fullName evidence="1">Uncharacterized protein</fullName>
    </submittedName>
</protein>
<organism evidence="1 2">
    <name type="scientific">Brucella pseudogrignonensis</name>
    <dbReference type="NCBI Taxonomy" id="419475"/>
    <lineage>
        <taxon>Bacteria</taxon>
        <taxon>Pseudomonadati</taxon>
        <taxon>Pseudomonadota</taxon>
        <taxon>Alphaproteobacteria</taxon>
        <taxon>Hyphomicrobiales</taxon>
        <taxon>Brucellaceae</taxon>
        <taxon>Brucella/Ochrobactrum group</taxon>
        <taxon>Brucella</taxon>
    </lineage>
</organism>
<keyword evidence="2" id="KW-1185">Reference proteome</keyword>
<gene>
    <name evidence="1" type="ORF">J2782_003675</name>
</gene>
<accession>A0ABU1MD17</accession>
<dbReference type="EMBL" id="JAVDQT010000007">
    <property type="protein sequence ID" value="MDR6433929.1"/>
    <property type="molecule type" value="Genomic_DNA"/>
</dbReference>
<proteinExistence type="predicted"/>
<reference evidence="1 2" key="1">
    <citation type="submission" date="2023-07" db="EMBL/GenBank/DDBJ databases">
        <title>Sorghum-associated microbial communities from plants grown in Nebraska, USA.</title>
        <authorList>
            <person name="Schachtman D."/>
        </authorList>
    </citation>
    <scope>NUCLEOTIDE SEQUENCE [LARGE SCALE GENOMIC DNA]</scope>
    <source>
        <strain evidence="1 2">DS1730</strain>
    </source>
</reference>
<name>A0ABU1MD17_9HYPH</name>
<dbReference type="Proteomes" id="UP001184614">
    <property type="component" value="Unassembled WGS sequence"/>
</dbReference>
<sequence length="381" mass="40152">MSLSKLRYLLAGVVVAGYVFPASSQDIKNTHELNSAAGQITIDALTKQSPYQIEFVNLQAFSDAGTPLNTSNGARRLAFGWNIDGIQAFGSTDDKTWEENFGAPRAEIHWVAGSGPAPDTNTLWGLSDKNALDKLITGLTGRGFTPVSGSSAPILGNGEAGAFDPTQNDPKNPWRGTMGAARFALPLDTAVASAPKPELLDAFGKAEPLNQYAPMQAVIQAINEQEGVLMQAALISPVFGMQASDLPANFLSGKPEEILNAWQSSEKPETGSLPIYQAGAIVDLQSDTNQPSLVIALAFANCETAKSAVDVVSDRWNKSELTQITTELKASTVQSDNGQCVSVFQTNPSDPQAIGNAVASAINNAVLSRSFNLLTIGAVAN</sequence>
<dbReference type="RefSeq" id="WP_310015124.1">
    <property type="nucleotide sequence ID" value="NZ_JAVDQT010000007.1"/>
</dbReference>
<comment type="caution">
    <text evidence="1">The sequence shown here is derived from an EMBL/GenBank/DDBJ whole genome shotgun (WGS) entry which is preliminary data.</text>
</comment>